<dbReference type="GO" id="GO:0016787">
    <property type="term" value="F:hydrolase activity"/>
    <property type="evidence" value="ECO:0007669"/>
    <property type="project" value="UniProtKB-KW"/>
</dbReference>
<dbReference type="AlphaFoldDB" id="A0A7X9HHH9"/>
<proteinExistence type="predicted"/>
<evidence type="ECO:0000313" key="1">
    <source>
        <dbReference type="EMBL" id="NMB69594.1"/>
    </source>
</evidence>
<dbReference type="PANTHER" id="PTHR38659">
    <property type="entry name" value="METAL-DEPENDENT PHOSPHOHYDROLASE"/>
    <property type="match status" value="1"/>
</dbReference>
<name>A0A7X9HHH9_UNCKA</name>
<protein>
    <submittedName>
        <fullName evidence="1">Phosphohydrolase</fullName>
    </submittedName>
</protein>
<dbReference type="EMBL" id="JAAZNL010000002">
    <property type="protein sequence ID" value="NMB69594.1"/>
    <property type="molecule type" value="Genomic_DNA"/>
</dbReference>
<dbReference type="Proteomes" id="UP000526033">
    <property type="component" value="Unassembled WGS sequence"/>
</dbReference>
<dbReference type="SUPFAM" id="SSF109604">
    <property type="entry name" value="HD-domain/PDEase-like"/>
    <property type="match status" value="1"/>
</dbReference>
<sequence>MKHQLTIESAKNLLHQHIKNQNLRRHCYAVGKAMAAYFDYYQTHGEGTGRLTREQWEITGLLHDADWEETTATPELHTLKLIEWLKEYELDEDISNVFLSHNNKITKLRHPNTVIEWTLECCDELTGFIVAVTLVMPEKKLANVTVERVLAKFKQKEFAKAVDRTQITQCEQCVGIGVEEFVGIALKAMQDDHEELGL</sequence>
<keyword evidence="1" id="KW-0378">Hydrolase</keyword>
<dbReference type="PANTHER" id="PTHR38659:SF1">
    <property type="entry name" value="METAL DEPENDENT PHOSPHOHYDROLASE"/>
    <property type="match status" value="1"/>
</dbReference>
<evidence type="ECO:0000313" key="2">
    <source>
        <dbReference type="Proteomes" id="UP000526033"/>
    </source>
</evidence>
<reference evidence="1 2" key="1">
    <citation type="journal article" date="2020" name="Biotechnol. Biofuels">
        <title>New insights from the biogas microbiome by comprehensive genome-resolved metagenomics of nearly 1600 species originating from multiple anaerobic digesters.</title>
        <authorList>
            <person name="Campanaro S."/>
            <person name="Treu L."/>
            <person name="Rodriguez-R L.M."/>
            <person name="Kovalovszki A."/>
            <person name="Ziels R.M."/>
            <person name="Maus I."/>
            <person name="Zhu X."/>
            <person name="Kougias P.G."/>
            <person name="Basile A."/>
            <person name="Luo G."/>
            <person name="Schluter A."/>
            <person name="Konstantinidis K.T."/>
            <person name="Angelidaki I."/>
        </authorList>
    </citation>
    <scope>NUCLEOTIDE SEQUENCE [LARGE SCALE GENOMIC DNA]</scope>
    <source>
        <strain evidence="1">AS27yjCOA_165</strain>
    </source>
</reference>
<comment type="caution">
    <text evidence="1">The sequence shown here is derived from an EMBL/GenBank/DDBJ whole genome shotgun (WGS) entry which is preliminary data.</text>
</comment>
<gene>
    <name evidence="1" type="ORF">GYA27_00100</name>
</gene>
<accession>A0A7X9HHH9</accession>
<organism evidence="1 2">
    <name type="scientific">candidate division WWE3 bacterium</name>
    <dbReference type="NCBI Taxonomy" id="2053526"/>
    <lineage>
        <taxon>Bacteria</taxon>
        <taxon>Katanobacteria</taxon>
    </lineage>
</organism>